<comment type="similarity">
    <text evidence="1">Belongs to the LytR/CpsA/Psr (LCP) family.</text>
</comment>
<protein>
    <submittedName>
        <fullName evidence="5">Transcriptional regulator</fullName>
    </submittedName>
</protein>
<feature type="region of interest" description="Disordered" evidence="2">
    <location>
        <begin position="1"/>
        <end position="24"/>
    </location>
</feature>
<dbReference type="PANTHER" id="PTHR33392">
    <property type="entry name" value="POLYISOPRENYL-TEICHOIC ACID--PEPTIDOGLYCAN TEICHOIC ACID TRANSFERASE TAGU"/>
    <property type="match status" value="1"/>
</dbReference>
<feature type="compositionally biased region" description="Low complexity" evidence="2">
    <location>
        <begin position="379"/>
        <end position="409"/>
    </location>
</feature>
<feature type="transmembrane region" description="Helical" evidence="3">
    <location>
        <begin position="34"/>
        <end position="58"/>
    </location>
</feature>
<keyword evidence="3" id="KW-1133">Transmembrane helix</keyword>
<dbReference type="Pfam" id="PF03816">
    <property type="entry name" value="LytR_cpsA_psr"/>
    <property type="match status" value="1"/>
</dbReference>
<dbReference type="AlphaFoldDB" id="A0A6I5MZP6"/>
<dbReference type="InterPro" id="IPR004474">
    <property type="entry name" value="LytR_CpsA_psr"/>
</dbReference>
<dbReference type="EMBL" id="VYSG01000001">
    <property type="protein sequence ID" value="NEG69315.1"/>
    <property type="molecule type" value="Genomic_DNA"/>
</dbReference>
<feature type="compositionally biased region" description="Polar residues" evidence="2">
    <location>
        <begin position="1"/>
        <end position="14"/>
    </location>
</feature>
<evidence type="ECO:0000256" key="3">
    <source>
        <dbReference type="SAM" id="Phobius"/>
    </source>
</evidence>
<name>A0A6I5MZP6_9BIFI</name>
<feature type="domain" description="Cell envelope-related transcriptional attenuator" evidence="4">
    <location>
        <begin position="121"/>
        <end position="284"/>
    </location>
</feature>
<accession>A0A6I5MZP6</accession>
<organism evidence="5 6">
    <name type="scientific">Bifidobacterium choloepi</name>
    <dbReference type="NCBI Taxonomy" id="2614131"/>
    <lineage>
        <taxon>Bacteria</taxon>
        <taxon>Bacillati</taxon>
        <taxon>Actinomycetota</taxon>
        <taxon>Actinomycetes</taxon>
        <taxon>Bifidobacteriales</taxon>
        <taxon>Bifidobacteriaceae</taxon>
        <taxon>Bifidobacterium</taxon>
    </lineage>
</organism>
<dbReference type="RefSeq" id="WP_163226901.1">
    <property type="nucleotide sequence ID" value="NZ_VYSG01000001.1"/>
</dbReference>
<evidence type="ECO:0000256" key="1">
    <source>
        <dbReference type="ARBA" id="ARBA00006068"/>
    </source>
</evidence>
<evidence type="ECO:0000313" key="5">
    <source>
        <dbReference type="EMBL" id="NEG69315.1"/>
    </source>
</evidence>
<reference evidence="5 6" key="1">
    <citation type="submission" date="2019-09" db="EMBL/GenBank/DDBJ databases">
        <title>Phylogenetic characterization of a novel taxon of the genus Bifidobacterium: Bifidobacterium choloepi sp. nov.</title>
        <authorList>
            <person name="Modesto M."/>
            <person name="Satti M."/>
        </authorList>
    </citation>
    <scope>NUCLEOTIDE SEQUENCE [LARGE SCALE GENOMIC DNA]</scope>
    <source>
        <strain evidence="5 6">BRDM6</strain>
    </source>
</reference>
<dbReference type="PANTHER" id="PTHR33392:SF6">
    <property type="entry name" value="POLYISOPRENYL-TEICHOIC ACID--PEPTIDOGLYCAN TEICHOIC ACID TRANSFERASE TAGU"/>
    <property type="match status" value="1"/>
</dbReference>
<sequence>MASHRNSGESNPNLGGTHKNPPRHTASYRVHHRMLTVIACIVIAVLAFAGTAAAAVWINLDSAVKSTKVDYVSQGDGDSEEVVDPNAGETISFVIIGQDTRDGASGSITGDADENSDLHSADTTMVAQISADRSYINLVSIPRDSIVSVPSCQTTNGTVPAQYNVMFNSIFARAYSVGGNLASAATCTVEAVNSLTGMDIKNFIVVDFAGLSSMVDALGGVDICLPTDIEDSNTNLDLKAGLNHMDGVTATQYARMRHGTNTDGTDIMRTTRQQYLIKTILREAISKNLFTQSAQLYQLALAAIKSLNISSGLADTSTLVGLAMSLVNLDTSHIYTQTVPVTTWSQDANRVVWADSADEVWEKMVKGEPLFDTATSVTADESSPSASSSASASESASASASSSASSSGDADSKKDEGTYDANTGLIVESDGTLIDPNTGGMVEADTGSIIDLDTYQYIGIADKYINYKFCGITEN</sequence>
<evidence type="ECO:0000259" key="4">
    <source>
        <dbReference type="Pfam" id="PF03816"/>
    </source>
</evidence>
<keyword evidence="3" id="KW-0472">Membrane</keyword>
<dbReference type="InterPro" id="IPR050922">
    <property type="entry name" value="LytR/CpsA/Psr_CW_biosynth"/>
</dbReference>
<gene>
    <name evidence="5" type="ORF">F6S87_01475</name>
</gene>
<dbReference type="Gene3D" id="3.40.630.190">
    <property type="entry name" value="LCP protein"/>
    <property type="match status" value="1"/>
</dbReference>
<evidence type="ECO:0000256" key="2">
    <source>
        <dbReference type="SAM" id="MobiDB-lite"/>
    </source>
</evidence>
<dbReference type="NCBIfam" id="TIGR00350">
    <property type="entry name" value="lytR_cpsA_psr"/>
    <property type="match status" value="1"/>
</dbReference>
<dbReference type="Proteomes" id="UP000469292">
    <property type="component" value="Unassembled WGS sequence"/>
</dbReference>
<proteinExistence type="inferred from homology"/>
<evidence type="ECO:0000313" key="6">
    <source>
        <dbReference type="Proteomes" id="UP000469292"/>
    </source>
</evidence>
<feature type="region of interest" description="Disordered" evidence="2">
    <location>
        <begin position="375"/>
        <end position="422"/>
    </location>
</feature>
<keyword evidence="6" id="KW-1185">Reference proteome</keyword>
<comment type="caution">
    <text evidence="5">The sequence shown here is derived from an EMBL/GenBank/DDBJ whole genome shotgun (WGS) entry which is preliminary data.</text>
</comment>
<keyword evidence="3" id="KW-0812">Transmembrane</keyword>